<accession>X0VNH6</accession>
<dbReference type="Pfam" id="PF00072">
    <property type="entry name" value="Response_reg"/>
    <property type="match status" value="1"/>
</dbReference>
<dbReference type="InterPro" id="IPR001789">
    <property type="entry name" value="Sig_transdc_resp-reg_receiver"/>
</dbReference>
<dbReference type="PANTHER" id="PTHR44591:SF3">
    <property type="entry name" value="RESPONSE REGULATORY DOMAIN-CONTAINING PROTEIN"/>
    <property type="match status" value="1"/>
</dbReference>
<name>X0VNH6_9ZZZZ</name>
<organism evidence="3">
    <name type="scientific">marine sediment metagenome</name>
    <dbReference type="NCBI Taxonomy" id="412755"/>
    <lineage>
        <taxon>unclassified sequences</taxon>
        <taxon>metagenomes</taxon>
        <taxon>ecological metagenomes</taxon>
    </lineage>
</organism>
<gene>
    <name evidence="3" type="ORF">S01H1_34128</name>
</gene>
<dbReference type="Gene3D" id="3.40.50.2300">
    <property type="match status" value="1"/>
</dbReference>
<protein>
    <recommendedName>
        <fullName evidence="2">Response regulatory domain-containing protein</fullName>
    </recommendedName>
</protein>
<keyword evidence="1" id="KW-0597">Phosphoprotein</keyword>
<feature type="non-terminal residue" evidence="3">
    <location>
        <position position="1"/>
    </location>
</feature>
<dbReference type="PROSITE" id="PS50110">
    <property type="entry name" value="RESPONSE_REGULATORY"/>
    <property type="match status" value="1"/>
</dbReference>
<comment type="caution">
    <text evidence="3">The sequence shown here is derived from an EMBL/GenBank/DDBJ whole genome shotgun (WGS) entry which is preliminary data.</text>
</comment>
<dbReference type="AlphaFoldDB" id="X0VNH6"/>
<dbReference type="InterPro" id="IPR011006">
    <property type="entry name" value="CheY-like_superfamily"/>
</dbReference>
<proteinExistence type="predicted"/>
<evidence type="ECO:0000259" key="2">
    <source>
        <dbReference type="PROSITE" id="PS50110"/>
    </source>
</evidence>
<feature type="domain" description="Response regulatory" evidence="2">
    <location>
        <begin position="1"/>
        <end position="79"/>
    </location>
</feature>
<reference evidence="3" key="1">
    <citation type="journal article" date="2014" name="Front. Microbiol.">
        <title>High frequency of phylogenetically diverse reductive dehalogenase-homologous genes in deep subseafloor sedimentary metagenomes.</title>
        <authorList>
            <person name="Kawai M."/>
            <person name="Futagami T."/>
            <person name="Toyoda A."/>
            <person name="Takaki Y."/>
            <person name="Nishi S."/>
            <person name="Hori S."/>
            <person name="Arai W."/>
            <person name="Tsubouchi T."/>
            <person name="Morono Y."/>
            <person name="Uchiyama I."/>
            <person name="Ito T."/>
            <person name="Fujiyama A."/>
            <person name="Inagaki F."/>
            <person name="Takami H."/>
        </authorList>
    </citation>
    <scope>NUCLEOTIDE SEQUENCE</scope>
    <source>
        <strain evidence="3">Expedition CK06-06</strain>
    </source>
</reference>
<dbReference type="EMBL" id="BARS01021225">
    <property type="protein sequence ID" value="GAG13983.1"/>
    <property type="molecule type" value="Genomic_DNA"/>
</dbReference>
<dbReference type="GO" id="GO:0000160">
    <property type="term" value="P:phosphorelay signal transduction system"/>
    <property type="evidence" value="ECO:0007669"/>
    <property type="project" value="InterPro"/>
</dbReference>
<evidence type="ECO:0000313" key="3">
    <source>
        <dbReference type="EMBL" id="GAG13983.1"/>
    </source>
</evidence>
<sequence length="95" mass="11025">LLKDETPDIILLDVAMPEMSDWAVFDLLKTNESWKGIPMIFLTTQADNIAKGTCDSRCQDYIEKPFGIKDLKERIDKVLIDNKESYENKQEDKTR</sequence>
<dbReference type="InterPro" id="IPR050595">
    <property type="entry name" value="Bact_response_regulator"/>
</dbReference>
<dbReference type="SUPFAM" id="SSF52172">
    <property type="entry name" value="CheY-like"/>
    <property type="match status" value="1"/>
</dbReference>
<evidence type="ECO:0000256" key="1">
    <source>
        <dbReference type="ARBA" id="ARBA00022553"/>
    </source>
</evidence>
<dbReference type="PANTHER" id="PTHR44591">
    <property type="entry name" value="STRESS RESPONSE REGULATOR PROTEIN 1"/>
    <property type="match status" value="1"/>
</dbReference>